<evidence type="ECO:0000256" key="2">
    <source>
        <dbReference type="SAM" id="SignalP"/>
    </source>
</evidence>
<feature type="signal peptide" evidence="2">
    <location>
        <begin position="1"/>
        <end position="19"/>
    </location>
</feature>
<sequence length="310" mass="33723">MKLPLLLALVFLAAPAASAASATGSRALQQANGPAAAPAGDGREDAARQQAAAVANVQRLQQIEDVLSAAEGPAATLVQNYQVAGDDEARALAFADVWLEGNGPAIVIALETLLDMNKDDNITVLENAASGMREVERQGLGTMVSESVATGLVFVRQTSDALPMVELLKLRLNDERDTCIFVKILMQDAELMAIRLGFDFEFSRAFNAEEHTELKECFFEPCEDFGEEVTKCCSKKKSLNSGVCGCMGDKNECDFNLVFKAPRPVWVCRQEVCQAEQAVKCLCAEEEEEEKEEKDEEEEDGKEEKEDDSG</sequence>
<dbReference type="EMBL" id="CAJHUC010001071">
    <property type="protein sequence ID" value="CAD7699600.1"/>
    <property type="molecule type" value="Genomic_DNA"/>
</dbReference>
<protein>
    <submittedName>
        <fullName evidence="3">Uncharacterized protein</fullName>
    </submittedName>
</protein>
<dbReference type="Proteomes" id="UP000708148">
    <property type="component" value="Unassembled WGS sequence"/>
</dbReference>
<organism evidence="3 4">
    <name type="scientific">Ostreobium quekettii</name>
    <dbReference type="NCBI Taxonomy" id="121088"/>
    <lineage>
        <taxon>Eukaryota</taxon>
        <taxon>Viridiplantae</taxon>
        <taxon>Chlorophyta</taxon>
        <taxon>core chlorophytes</taxon>
        <taxon>Ulvophyceae</taxon>
        <taxon>TCBD clade</taxon>
        <taxon>Bryopsidales</taxon>
        <taxon>Ostreobineae</taxon>
        <taxon>Ostreobiaceae</taxon>
        <taxon>Ostreobium</taxon>
    </lineage>
</organism>
<accession>A0A8S1J1B1</accession>
<evidence type="ECO:0000256" key="1">
    <source>
        <dbReference type="SAM" id="MobiDB-lite"/>
    </source>
</evidence>
<keyword evidence="4" id="KW-1185">Reference proteome</keyword>
<evidence type="ECO:0000313" key="4">
    <source>
        <dbReference type="Proteomes" id="UP000708148"/>
    </source>
</evidence>
<evidence type="ECO:0000313" key="3">
    <source>
        <dbReference type="EMBL" id="CAD7699600.1"/>
    </source>
</evidence>
<proteinExistence type="predicted"/>
<feature type="region of interest" description="Disordered" evidence="1">
    <location>
        <begin position="286"/>
        <end position="310"/>
    </location>
</feature>
<feature type="chain" id="PRO_5035900867" evidence="2">
    <location>
        <begin position="20"/>
        <end position="310"/>
    </location>
</feature>
<dbReference type="AlphaFoldDB" id="A0A8S1J1B1"/>
<comment type="caution">
    <text evidence="3">The sequence shown here is derived from an EMBL/GenBank/DDBJ whole genome shotgun (WGS) entry which is preliminary data.</text>
</comment>
<reference evidence="3" key="1">
    <citation type="submission" date="2020-12" db="EMBL/GenBank/DDBJ databases">
        <authorList>
            <person name="Iha C."/>
        </authorList>
    </citation>
    <scope>NUCLEOTIDE SEQUENCE</scope>
</reference>
<keyword evidence="2" id="KW-0732">Signal</keyword>
<name>A0A8S1J1B1_9CHLO</name>
<gene>
    <name evidence="3" type="ORF">OSTQU699_LOCUS4959</name>
</gene>